<comment type="caution">
    <text evidence="9">The sequence shown here is derived from an EMBL/GenBank/DDBJ whole genome shotgun (WGS) entry which is preliminary data.</text>
</comment>
<comment type="subunit">
    <text evidence="4">Homotrimer.</text>
</comment>
<evidence type="ECO:0000256" key="6">
    <source>
        <dbReference type="ARBA" id="ARBA00023239"/>
    </source>
</evidence>
<evidence type="ECO:0000256" key="5">
    <source>
        <dbReference type="ARBA" id="ARBA00013063"/>
    </source>
</evidence>
<keyword evidence="8" id="KW-0119">Carbohydrate metabolism</keyword>
<evidence type="ECO:0000256" key="4">
    <source>
        <dbReference type="ARBA" id="ARBA00011233"/>
    </source>
</evidence>
<dbReference type="InterPro" id="IPR031337">
    <property type="entry name" value="KDPG/KHG_AS_1"/>
</dbReference>
<dbReference type="InterPro" id="IPR000887">
    <property type="entry name" value="Aldlse_KDPG_KHG"/>
</dbReference>
<comment type="pathway">
    <text evidence="2">Carbohydrate acid metabolism; 2-dehydro-3-deoxy-D-gluconate degradation; D-glyceraldehyde 3-phosphate and pyruvate from 2-dehydro-3-deoxy-D-gluconate: step 2/2.</text>
</comment>
<dbReference type="InterPro" id="IPR031338">
    <property type="entry name" value="KDPG/KHG_AS_2"/>
</dbReference>
<evidence type="ECO:0000256" key="8">
    <source>
        <dbReference type="ARBA" id="ARBA00023277"/>
    </source>
</evidence>
<dbReference type="EC" id="4.1.2.14" evidence="5"/>
<gene>
    <name evidence="9" type="ORF">LCGC14_0469170</name>
</gene>
<name>A0A0F9VLJ0_9ZZZZ</name>
<dbReference type="CDD" id="cd00452">
    <property type="entry name" value="KDPG_aldolase"/>
    <property type="match status" value="1"/>
</dbReference>
<comment type="catalytic activity">
    <reaction evidence="1">
        <text>2-dehydro-3-deoxy-6-phospho-D-gluconate = D-glyceraldehyde 3-phosphate + pyruvate</text>
        <dbReference type="Rhea" id="RHEA:17089"/>
        <dbReference type="ChEBI" id="CHEBI:15361"/>
        <dbReference type="ChEBI" id="CHEBI:57569"/>
        <dbReference type="ChEBI" id="CHEBI:59776"/>
        <dbReference type="EC" id="4.1.2.14"/>
    </reaction>
</comment>
<dbReference type="InterPro" id="IPR013785">
    <property type="entry name" value="Aldolase_TIM"/>
</dbReference>
<dbReference type="AlphaFoldDB" id="A0A0F9VLJ0"/>
<sequence>MAQKTKHLLHILAAQPVIPVVAVDSAAEGVELARALAAGGLKAIEVTLRTPAALDAIRAISSEVPETACGAGTILEPKQFDRAAKAGAKFIVSPGATVELLDAARSSDVPLLPGSATASELMAMLEEGYEVLKFFPAEQIGGAAFLRSIAPVFPALRFCPTGGVSMSNVRDYLALPNVICVGGSWVAPKAAVAARDWAEITRLAREAVALRGGG</sequence>
<proteinExistence type="inferred from homology"/>
<organism evidence="9">
    <name type="scientific">marine sediment metagenome</name>
    <dbReference type="NCBI Taxonomy" id="412755"/>
    <lineage>
        <taxon>unclassified sequences</taxon>
        <taxon>metagenomes</taxon>
        <taxon>ecological metagenomes</taxon>
    </lineage>
</organism>
<accession>A0A0F9VLJ0</accession>
<evidence type="ECO:0000256" key="2">
    <source>
        <dbReference type="ARBA" id="ARBA00004736"/>
    </source>
</evidence>
<dbReference type="Pfam" id="PF01081">
    <property type="entry name" value="Aldolase"/>
    <property type="match status" value="1"/>
</dbReference>
<evidence type="ECO:0000256" key="1">
    <source>
        <dbReference type="ARBA" id="ARBA00000654"/>
    </source>
</evidence>
<evidence type="ECO:0000313" key="9">
    <source>
        <dbReference type="EMBL" id="KKN66663.1"/>
    </source>
</evidence>
<dbReference type="PANTHER" id="PTHR30246">
    <property type="entry name" value="2-KETO-3-DEOXY-6-PHOSPHOGLUCONATE ALDOLASE"/>
    <property type="match status" value="1"/>
</dbReference>
<dbReference type="PROSITE" id="PS00160">
    <property type="entry name" value="ALDOLASE_KDPG_KHG_2"/>
    <property type="match status" value="1"/>
</dbReference>
<dbReference type="SUPFAM" id="SSF51569">
    <property type="entry name" value="Aldolase"/>
    <property type="match status" value="1"/>
</dbReference>
<dbReference type="NCBIfam" id="NF004673">
    <property type="entry name" value="PRK06015.1"/>
    <property type="match status" value="1"/>
</dbReference>
<evidence type="ECO:0000256" key="7">
    <source>
        <dbReference type="ARBA" id="ARBA00023270"/>
    </source>
</evidence>
<dbReference type="PANTHER" id="PTHR30246:SF1">
    <property type="entry name" value="2-DEHYDRO-3-DEOXY-6-PHOSPHOGALACTONATE ALDOLASE-RELATED"/>
    <property type="match status" value="1"/>
</dbReference>
<comment type="similarity">
    <text evidence="3">Belongs to the KHG/KDPG aldolase family.</text>
</comment>
<dbReference type="PROSITE" id="PS00159">
    <property type="entry name" value="ALDOLASE_KDPG_KHG_1"/>
    <property type="match status" value="1"/>
</dbReference>
<reference evidence="9" key="1">
    <citation type="journal article" date="2015" name="Nature">
        <title>Complex archaea that bridge the gap between prokaryotes and eukaryotes.</title>
        <authorList>
            <person name="Spang A."/>
            <person name="Saw J.H."/>
            <person name="Jorgensen S.L."/>
            <person name="Zaremba-Niedzwiedzka K."/>
            <person name="Martijn J."/>
            <person name="Lind A.E."/>
            <person name="van Eijk R."/>
            <person name="Schleper C."/>
            <person name="Guy L."/>
            <person name="Ettema T.J."/>
        </authorList>
    </citation>
    <scope>NUCLEOTIDE SEQUENCE</scope>
</reference>
<keyword evidence="6" id="KW-0456">Lyase</keyword>
<dbReference type="Gene3D" id="3.20.20.70">
    <property type="entry name" value="Aldolase class I"/>
    <property type="match status" value="1"/>
</dbReference>
<protein>
    <recommendedName>
        <fullName evidence="5">2-dehydro-3-deoxy-phosphogluconate aldolase</fullName>
        <ecNumber evidence="5">4.1.2.14</ecNumber>
    </recommendedName>
</protein>
<dbReference type="EMBL" id="LAZR01000494">
    <property type="protein sequence ID" value="KKN66663.1"/>
    <property type="molecule type" value="Genomic_DNA"/>
</dbReference>
<dbReference type="GO" id="GO:0008675">
    <property type="term" value="F:2-dehydro-3-deoxy-phosphogluconate aldolase activity"/>
    <property type="evidence" value="ECO:0007669"/>
    <property type="project" value="UniProtKB-EC"/>
</dbReference>
<dbReference type="NCBIfam" id="TIGR01182">
    <property type="entry name" value="eda"/>
    <property type="match status" value="1"/>
</dbReference>
<evidence type="ECO:0000256" key="3">
    <source>
        <dbReference type="ARBA" id="ARBA00006906"/>
    </source>
</evidence>
<keyword evidence="7" id="KW-0704">Schiff base</keyword>
<dbReference type="NCBIfam" id="NF004325">
    <property type="entry name" value="PRK05718.1"/>
    <property type="match status" value="1"/>
</dbReference>